<dbReference type="SUPFAM" id="SSF55073">
    <property type="entry name" value="Nucleotide cyclase"/>
    <property type="match status" value="1"/>
</dbReference>
<keyword evidence="3" id="KW-1185">Reference proteome</keyword>
<evidence type="ECO:0000313" key="2">
    <source>
        <dbReference type="EMBL" id="MBO1428142.1"/>
    </source>
</evidence>
<dbReference type="EMBL" id="JAGEPA010000001">
    <property type="protein sequence ID" value="MBO1428142.1"/>
    <property type="molecule type" value="Genomic_DNA"/>
</dbReference>
<dbReference type="PANTHER" id="PTHR43081">
    <property type="entry name" value="ADENYLATE CYCLASE, TERMINAL-DIFFERENTIATION SPECIFIC-RELATED"/>
    <property type="match status" value="1"/>
</dbReference>
<accession>A0ABS3M9P4</accession>
<dbReference type="Pfam" id="PF00211">
    <property type="entry name" value="Guanylate_cyc"/>
    <property type="match status" value="1"/>
</dbReference>
<dbReference type="InterPro" id="IPR029787">
    <property type="entry name" value="Nucleotide_cyclase"/>
</dbReference>
<proteinExistence type="predicted"/>
<dbReference type="SMART" id="SM00044">
    <property type="entry name" value="CYCc"/>
    <property type="match status" value="1"/>
</dbReference>
<reference evidence="2" key="1">
    <citation type="journal article" date="2021" name="Int. J. Syst. Evol. Microbiol.">
        <title>Bradyrhizobium septentrionale sp. nov. (sv. septentrionale) and Bradyrhizobium quebecense sp. nov. (sv. septentrionale) associated with legumes native to Canada possess rearranged symbiosis genes and numerous insertion sequences.</title>
        <authorList>
            <person name="Bromfield E.S.P."/>
            <person name="Cloutier S."/>
        </authorList>
    </citation>
    <scope>NUCLEOTIDE SEQUENCE</scope>
    <source>
        <strain evidence="2">12S5</strain>
    </source>
</reference>
<sequence length="417" mass="46492">MELTPRLRLMNWLVRQGLTGLPENDLLRGFCERCRAAGMPLSRAIVFIDTLHPIFEGRGFRWNDGESNEADIFEYGSTSSGEASQNWRRSAFHHMLENGHDEMVIDLNGSHDFSMIGDLAEKGHKHFAAFVHRFGEAGTIGEMDCFYSYYTTRRSDGFDENHMSALRDLVPVLGLAIKSAAQVEIARTLGRVYLGRETAEQVLRGRMQRGITEKIKAVLWYSDVRGSTAISERIGPDEIIPFLNDYAQASIDAIHDAGGEVLKLIGDGVLAMFTSENMASARRAALRAEYRFRHNIRVLNDRRENEGRPTTTAYVGLHVGEVFYGNIGSEDRLDFTVVGPAVNEVSRIASMCASVDRELLTSTDFRTGLDAAGRNYLVSTGRFVLRGISQAQDLYTLDPAVTVDEVVGGKYERYLAS</sequence>
<feature type="domain" description="Guanylate cyclase" evidence="1">
    <location>
        <begin position="218"/>
        <end position="349"/>
    </location>
</feature>
<organism evidence="2 3">
    <name type="scientific">Bradyrhizobium quebecense</name>
    <dbReference type="NCBI Taxonomy" id="2748629"/>
    <lineage>
        <taxon>Bacteria</taxon>
        <taxon>Pseudomonadati</taxon>
        <taxon>Pseudomonadota</taxon>
        <taxon>Alphaproteobacteria</taxon>
        <taxon>Hyphomicrobiales</taxon>
        <taxon>Nitrobacteraceae</taxon>
        <taxon>Bradyrhizobium</taxon>
    </lineage>
</organism>
<dbReference type="Gene3D" id="3.30.70.1230">
    <property type="entry name" value="Nucleotide cyclase"/>
    <property type="match status" value="1"/>
</dbReference>
<evidence type="ECO:0000259" key="1">
    <source>
        <dbReference type="PROSITE" id="PS50125"/>
    </source>
</evidence>
<dbReference type="InterPro" id="IPR050697">
    <property type="entry name" value="Adenylyl/Guanylyl_Cyclase_3/4"/>
</dbReference>
<evidence type="ECO:0000313" key="3">
    <source>
        <dbReference type="Proteomes" id="UP000692816"/>
    </source>
</evidence>
<dbReference type="Proteomes" id="UP000692816">
    <property type="component" value="Unassembled WGS sequence"/>
</dbReference>
<dbReference type="CDD" id="cd07302">
    <property type="entry name" value="CHD"/>
    <property type="match status" value="1"/>
</dbReference>
<gene>
    <name evidence="2" type="ORF">J4P68_01680</name>
</gene>
<dbReference type="PROSITE" id="PS50125">
    <property type="entry name" value="GUANYLATE_CYCLASE_2"/>
    <property type="match status" value="1"/>
</dbReference>
<protein>
    <submittedName>
        <fullName evidence="2">Adenylate/guanylate cyclase domain-containing protein</fullName>
    </submittedName>
</protein>
<dbReference type="InterPro" id="IPR001054">
    <property type="entry name" value="A/G_cyclase"/>
</dbReference>
<name>A0ABS3M9P4_9BRAD</name>
<comment type="caution">
    <text evidence="2">The sequence shown here is derived from an EMBL/GenBank/DDBJ whole genome shotgun (WGS) entry which is preliminary data.</text>
</comment>
<dbReference type="PANTHER" id="PTHR43081:SF11">
    <property type="entry name" value="BLR2264 PROTEIN"/>
    <property type="match status" value="1"/>
</dbReference>
<dbReference type="RefSeq" id="WP_207829909.1">
    <property type="nucleotide sequence ID" value="NZ_CP088282.1"/>
</dbReference>